<dbReference type="PANTHER" id="PTHR10443:SF12">
    <property type="entry name" value="DIPEPTIDASE"/>
    <property type="match status" value="1"/>
</dbReference>
<sequence length="343" mass="38113">MVAAGHSKDECWETIWDYEVRQFETSQRFRTEVKDRYDDAGVDLLSVTPWVHETGVSERDGQRRDLSRWQARFDAADWLRKVTAPAEARRVAASDEVGIVLNTQNVGAAIEGSVNEVDVLYNEGVRIFQLTYNYQNGVGTGCNDHSEGGLSTFGRDVVDRITELGGVVDVSHCGKQTTLDTIAYADAPVAVTHAGCQAVADHYRGKSDEEIEALAEADGYMGIVGLPWFIAPGVDDPTLDVFFEHLEHARSILGTDSVGIATDFYPADTQFPSELLAYYKEHIIGLGFDRENVEQRTIADGLGMFETYTDWPVIRGELENRFEPAEAAGILGGNFLEYWERAR</sequence>
<dbReference type="STRING" id="1227498.C492_08665"/>
<dbReference type="InterPro" id="IPR032466">
    <property type="entry name" value="Metal_Hydrolase"/>
</dbReference>
<gene>
    <name evidence="1" type="ORF">C492_08665</name>
</gene>
<dbReference type="PROSITE" id="PS51365">
    <property type="entry name" value="RENAL_DIPEPTIDASE_2"/>
    <property type="match status" value="1"/>
</dbReference>
<dbReference type="EMBL" id="AOIA01000078">
    <property type="protein sequence ID" value="ELY61980.1"/>
    <property type="molecule type" value="Genomic_DNA"/>
</dbReference>
<proteinExistence type="predicted"/>
<dbReference type="Proteomes" id="UP000011531">
    <property type="component" value="Unassembled WGS sequence"/>
</dbReference>
<accession>L9XJT0</accession>
<evidence type="ECO:0000313" key="1">
    <source>
        <dbReference type="EMBL" id="ELY61980.1"/>
    </source>
</evidence>
<evidence type="ECO:0000313" key="2">
    <source>
        <dbReference type="Proteomes" id="UP000011531"/>
    </source>
</evidence>
<dbReference type="InterPro" id="IPR008257">
    <property type="entry name" value="Pept_M19"/>
</dbReference>
<dbReference type="PANTHER" id="PTHR10443">
    <property type="entry name" value="MICROSOMAL DIPEPTIDASE"/>
    <property type="match status" value="1"/>
</dbReference>
<comment type="caution">
    <text evidence="1">The sequence shown here is derived from an EMBL/GenBank/DDBJ whole genome shotgun (WGS) entry which is preliminary data.</text>
</comment>
<dbReference type="SUPFAM" id="SSF51556">
    <property type="entry name" value="Metallo-dependent hydrolases"/>
    <property type="match status" value="1"/>
</dbReference>
<dbReference type="PATRIC" id="fig|1227498.3.peg.1702"/>
<keyword evidence="2" id="KW-1185">Reference proteome</keyword>
<dbReference type="Pfam" id="PF01244">
    <property type="entry name" value="Peptidase_M19"/>
    <property type="match status" value="1"/>
</dbReference>
<name>L9XJT0_9EURY</name>
<dbReference type="GO" id="GO:0006508">
    <property type="term" value="P:proteolysis"/>
    <property type="evidence" value="ECO:0007669"/>
    <property type="project" value="InterPro"/>
</dbReference>
<organism evidence="1 2">
    <name type="scientific">Natronococcus jeotgali DSM 18795</name>
    <dbReference type="NCBI Taxonomy" id="1227498"/>
    <lineage>
        <taxon>Archaea</taxon>
        <taxon>Methanobacteriati</taxon>
        <taxon>Methanobacteriota</taxon>
        <taxon>Stenosarchaea group</taxon>
        <taxon>Halobacteria</taxon>
        <taxon>Halobacteriales</taxon>
        <taxon>Natrialbaceae</taxon>
        <taxon>Natronococcus</taxon>
    </lineage>
</organism>
<dbReference type="GO" id="GO:0070573">
    <property type="term" value="F:metallodipeptidase activity"/>
    <property type="evidence" value="ECO:0007669"/>
    <property type="project" value="InterPro"/>
</dbReference>
<protein>
    <submittedName>
        <fullName evidence="1">Peptidase M19</fullName>
    </submittedName>
</protein>
<dbReference type="AlphaFoldDB" id="L9XJT0"/>
<reference evidence="1 2" key="1">
    <citation type="journal article" date="2014" name="PLoS Genet.">
        <title>Phylogenetically driven sequencing of extremely halophilic archaea reveals strategies for static and dynamic osmo-response.</title>
        <authorList>
            <person name="Becker E.A."/>
            <person name="Seitzer P.M."/>
            <person name="Tritt A."/>
            <person name="Larsen D."/>
            <person name="Krusor M."/>
            <person name="Yao A.I."/>
            <person name="Wu D."/>
            <person name="Madern D."/>
            <person name="Eisen J.A."/>
            <person name="Darling A.E."/>
            <person name="Facciotti M.T."/>
        </authorList>
    </citation>
    <scope>NUCLEOTIDE SEQUENCE [LARGE SCALE GENOMIC DNA]</scope>
    <source>
        <strain evidence="1 2">DSM 18795</strain>
    </source>
</reference>
<dbReference type="Gene3D" id="3.20.20.140">
    <property type="entry name" value="Metal-dependent hydrolases"/>
    <property type="match status" value="1"/>
</dbReference>